<name>A0ABC8IS13_ERUVS</name>
<accession>A0ABC8IS13</accession>
<feature type="compositionally biased region" description="Basic and acidic residues" evidence="1">
    <location>
        <begin position="142"/>
        <end position="152"/>
    </location>
</feature>
<feature type="compositionally biased region" description="Polar residues" evidence="1">
    <location>
        <begin position="153"/>
        <end position="168"/>
    </location>
</feature>
<dbReference type="Proteomes" id="UP001642260">
    <property type="component" value="Unassembled WGS sequence"/>
</dbReference>
<comment type="caution">
    <text evidence="2">The sequence shown here is derived from an EMBL/GenBank/DDBJ whole genome shotgun (WGS) entry which is preliminary data.</text>
</comment>
<gene>
    <name evidence="2" type="ORF">ERUC_LOCUS2025</name>
</gene>
<evidence type="ECO:0000256" key="1">
    <source>
        <dbReference type="SAM" id="MobiDB-lite"/>
    </source>
</evidence>
<dbReference type="EMBL" id="CAKOAT010050822">
    <property type="protein sequence ID" value="CAH8296580.1"/>
    <property type="molecule type" value="Genomic_DNA"/>
</dbReference>
<feature type="compositionally biased region" description="Basic and acidic residues" evidence="1">
    <location>
        <begin position="70"/>
        <end position="80"/>
    </location>
</feature>
<feature type="compositionally biased region" description="Basic residues" evidence="1">
    <location>
        <begin position="170"/>
        <end position="179"/>
    </location>
</feature>
<feature type="region of interest" description="Disordered" evidence="1">
    <location>
        <begin position="142"/>
        <end position="184"/>
    </location>
</feature>
<evidence type="ECO:0000313" key="3">
    <source>
        <dbReference type="Proteomes" id="UP001642260"/>
    </source>
</evidence>
<feature type="region of interest" description="Disordered" evidence="1">
    <location>
        <begin position="70"/>
        <end position="120"/>
    </location>
</feature>
<feature type="compositionally biased region" description="Polar residues" evidence="1">
    <location>
        <begin position="86"/>
        <end position="107"/>
    </location>
</feature>
<organism evidence="2 3">
    <name type="scientific">Eruca vesicaria subsp. sativa</name>
    <name type="common">Garden rocket</name>
    <name type="synonym">Eruca sativa</name>
    <dbReference type="NCBI Taxonomy" id="29727"/>
    <lineage>
        <taxon>Eukaryota</taxon>
        <taxon>Viridiplantae</taxon>
        <taxon>Streptophyta</taxon>
        <taxon>Embryophyta</taxon>
        <taxon>Tracheophyta</taxon>
        <taxon>Spermatophyta</taxon>
        <taxon>Magnoliopsida</taxon>
        <taxon>eudicotyledons</taxon>
        <taxon>Gunneridae</taxon>
        <taxon>Pentapetalae</taxon>
        <taxon>rosids</taxon>
        <taxon>malvids</taxon>
        <taxon>Brassicales</taxon>
        <taxon>Brassicaceae</taxon>
        <taxon>Brassiceae</taxon>
        <taxon>Eruca</taxon>
    </lineage>
</organism>
<reference evidence="2 3" key="1">
    <citation type="submission" date="2022-03" db="EMBL/GenBank/DDBJ databases">
        <authorList>
            <person name="Macdonald S."/>
            <person name="Ahmed S."/>
            <person name="Newling K."/>
        </authorList>
    </citation>
    <scope>NUCLEOTIDE SEQUENCE [LARGE SCALE GENOMIC DNA]</scope>
</reference>
<protein>
    <submittedName>
        <fullName evidence="2">Uncharacterized protein</fullName>
    </submittedName>
</protein>
<proteinExistence type="predicted"/>
<keyword evidence="3" id="KW-1185">Reference proteome</keyword>
<evidence type="ECO:0000313" key="2">
    <source>
        <dbReference type="EMBL" id="CAH8296580.1"/>
    </source>
</evidence>
<sequence length="204" mass="22808">MLSISCPCLDSLAKEPELPCQKTEVSLDGVSKEGASSGHTKIEHSAFIGGDDEMKIDGYLEANHEEYTEVTVEDQKHDETGDVNFNLPNLPSSETTDLLKESSNSLSPEAIGQDHDQVSSLDSIEAELGKEPSVRYNNTLEITKESQTENETKQQASVQSSKRNNVRNSGKVRAKRSRTRLMQLQPLKPFLLQHFKRISKRKKH</sequence>
<dbReference type="AlphaFoldDB" id="A0ABC8IS13"/>